<sequence length="156" mass="16684">MTKRCRDGGRAPLVRPPLVGATTKCFLAARKGGGGGGGSALQKDAPWRASSTKPIPRIHHSPLLRISNNPHSNYALNIIKHPNPIGGGLATEAIVEAAGPDCIVPGLVKPIRLLGLKVWPVEVDLKFIEPVGRELKTLGKFMDNAVNLMNKSFVDR</sequence>
<reference evidence="2" key="1">
    <citation type="journal article" date="2019" name="Gigascience">
        <title>De novo genome assembly of the endangered Acer yangbiense, a plant species with extremely small populations endemic to Yunnan Province, China.</title>
        <authorList>
            <person name="Yang J."/>
            <person name="Wariss H.M."/>
            <person name="Tao L."/>
            <person name="Zhang R."/>
            <person name="Yun Q."/>
            <person name="Hollingsworth P."/>
            <person name="Dao Z."/>
            <person name="Luo G."/>
            <person name="Guo H."/>
            <person name="Ma Y."/>
            <person name="Sun W."/>
        </authorList>
    </citation>
    <scope>NUCLEOTIDE SEQUENCE [LARGE SCALE GENOMIC DNA]</scope>
    <source>
        <strain evidence="2">cv. Malutang</strain>
    </source>
</reference>
<dbReference type="PANTHER" id="PTHR36737">
    <property type="entry name" value="EXPRESSED PROTEIN"/>
    <property type="match status" value="1"/>
</dbReference>
<organism evidence="1 2">
    <name type="scientific">Acer yangbiense</name>
    <dbReference type="NCBI Taxonomy" id="1000413"/>
    <lineage>
        <taxon>Eukaryota</taxon>
        <taxon>Viridiplantae</taxon>
        <taxon>Streptophyta</taxon>
        <taxon>Embryophyta</taxon>
        <taxon>Tracheophyta</taxon>
        <taxon>Spermatophyta</taxon>
        <taxon>Magnoliopsida</taxon>
        <taxon>eudicotyledons</taxon>
        <taxon>Gunneridae</taxon>
        <taxon>Pentapetalae</taxon>
        <taxon>rosids</taxon>
        <taxon>malvids</taxon>
        <taxon>Sapindales</taxon>
        <taxon>Sapindaceae</taxon>
        <taxon>Hippocastanoideae</taxon>
        <taxon>Acereae</taxon>
        <taxon>Acer</taxon>
    </lineage>
</organism>
<protein>
    <submittedName>
        <fullName evidence="1">Uncharacterized protein</fullName>
    </submittedName>
</protein>
<gene>
    <name evidence="1" type="ORF">EZV62_016264</name>
</gene>
<dbReference type="GO" id="GO:0009941">
    <property type="term" value="C:chloroplast envelope"/>
    <property type="evidence" value="ECO:0007669"/>
    <property type="project" value="TreeGrafter"/>
</dbReference>
<evidence type="ECO:0000313" key="1">
    <source>
        <dbReference type="EMBL" id="TXG58435.1"/>
    </source>
</evidence>
<evidence type="ECO:0000313" key="2">
    <source>
        <dbReference type="Proteomes" id="UP000323000"/>
    </source>
</evidence>
<dbReference type="OrthoDB" id="2012141at2759"/>
<proteinExistence type="predicted"/>
<accession>A0A5C7HNV1</accession>
<dbReference type="AlphaFoldDB" id="A0A5C7HNV1"/>
<keyword evidence="2" id="KW-1185">Reference proteome</keyword>
<dbReference type="PANTHER" id="PTHR36737:SF1">
    <property type="entry name" value="EXPRESSED PROTEIN"/>
    <property type="match status" value="1"/>
</dbReference>
<dbReference type="Proteomes" id="UP000323000">
    <property type="component" value="Chromosome 7"/>
</dbReference>
<name>A0A5C7HNV1_9ROSI</name>
<comment type="caution">
    <text evidence="1">The sequence shown here is derived from an EMBL/GenBank/DDBJ whole genome shotgun (WGS) entry which is preliminary data.</text>
</comment>
<dbReference type="EMBL" id="VAHF01000007">
    <property type="protein sequence ID" value="TXG58435.1"/>
    <property type="molecule type" value="Genomic_DNA"/>
</dbReference>